<accession>A0ABX7SRV4</accession>
<name>A0ABX7SRV4_9FLAO</name>
<feature type="chain" id="PRO_5046051929" description="Haemolysin activator HlyB C-terminal domain-containing protein" evidence="1">
    <location>
        <begin position="24"/>
        <end position="550"/>
    </location>
</feature>
<evidence type="ECO:0008006" key="4">
    <source>
        <dbReference type="Google" id="ProtNLM"/>
    </source>
</evidence>
<gene>
    <name evidence="2" type="ORF">JL193_12620</name>
</gene>
<evidence type="ECO:0000256" key="1">
    <source>
        <dbReference type="SAM" id="SignalP"/>
    </source>
</evidence>
<dbReference type="RefSeq" id="WP_207971148.1">
    <property type="nucleotide sequence ID" value="NZ_CP071795.1"/>
</dbReference>
<organism evidence="2 3">
    <name type="scientific">Polaribacter batillariae</name>
    <dbReference type="NCBI Taxonomy" id="2808900"/>
    <lineage>
        <taxon>Bacteria</taxon>
        <taxon>Pseudomonadati</taxon>
        <taxon>Bacteroidota</taxon>
        <taxon>Flavobacteriia</taxon>
        <taxon>Flavobacteriales</taxon>
        <taxon>Flavobacteriaceae</taxon>
    </lineage>
</organism>
<proteinExistence type="predicted"/>
<sequence length="550" mass="64222">MKFKFTILFFLFPLTCIFNSLFSQDYTLKLSSKKRSDFFILNTIEYQKKHKDSLSIYNELDKISSYLNKIGYFTHIIDSISKSDYNFTAFFQLNTKIENAILTLNNLPTTPIKEFNFKDNKLTIPIEKLQETLHQFSIDLEKKGKSFSKVTLREVKIENKNLYGTLIIKESQKRTINKVFVKGYDDFPKSFIKNFFNIKQNTTFNKNKLKKIEELSKNLNFAEKIKPPEVLFSKDSTYIYIYLKKKNASSFDGLVNFASKENGKLLFNGHIDLKLSNFLNTGENLNLFWNRIGEERQEFELSLEIPYIFNSSISPETSFSIYKQDSTFINTKFNTAINYSINDKSKIGLTFSLEDSEKLINNPNNNVATFSNFFLGTKYQFSIPKNDFFRNNKFYFEINPLFGRRIGSNENSNQFKILLQASYIFDINNRNSVFIRNNSGYLNSTTFIENELFRIGGANSIRGFNEQSIFTKDYTYFNIEYRYLTTEKSYLYTITDVGKINTNSKSENLLSFGLGYLFTSKNSQINLSIAKNTSNTLKNVQLAINWVNYF</sequence>
<keyword evidence="1" id="KW-0732">Signal</keyword>
<dbReference type="Gene3D" id="2.40.160.50">
    <property type="entry name" value="membrane protein fhac: a member of the omp85/tpsb transporter family"/>
    <property type="match status" value="1"/>
</dbReference>
<dbReference type="Proteomes" id="UP000663935">
    <property type="component" value="Chromosome"/>
</dbReference>
<evidence type="ECO:0000313" key="3">
    <source>
        <dbReference type="Proteomes" id="UP000663935"/>
    </source>
</evidence>
<dbReference type="EMBL" id="CP071795">
    <property type="protein sequence ID" value="QTD36962.1"/>
    <property type="molecule type" value="Genomic_DNA"/>
</dbReference>
<keyword evidence="3" id="KW-1185">Reference proteome</keyword>
<reference evidence="2 3" key="1">
    <citation type="submission" date="2021-03" db="EMBL/GenBank/DDBJ databases">
        <title>Complete genome of Polaribacter_sp.G4M1.</title>
        <authorList>
            <person name="Jeong S.W."/>
            <person name="Bae J.W."/>
        </authorList>
    </citation>
    <scope>NUCLEOTIDE SEQUENCE [LARGE SCALE GENOMIC DNA]</scope>
    <source>
        <strain evidence="2 3">G4M1</strain>
    </source>
</reference>
<evidence type="ECO:0000313" key="2">
    <source>
        <dbReference type="EMBL" id="QTD36962.1"/>
    </source>
</evidence>
<feature type="signal peptide" evidence="1">
    <location>
        <begin position="1"/>
        <end position="23"/>
    </location>
</feature>
<protein>
    <recommendedName>
        <fullName evidence="4">Haemolysin activator HlyB C-terminal domain-containing protein</fullName>
    </recommendedName>
</protein>